<proteinExistence type="predicted"/>
<dbReference type="Proteomes" id="UP001291999">
    <property type="component" value="Unassembled WGS sequence"/>
</dbReference>
<dbReference type="PANTHER" id="PTHR43649">
    <property type="entry name" value="ARABINOSE-BINDING PROTEIN-RELATED"/>
    <property type="match status" value="1"/>
</dbReference>
<dbReference type="RefSeq" id="WP_172273366.1">
    <property type="nucleotide sequence ID" value="NZ_CP141058.1"/>
</dbReference>
<dbReference type="InterPro" id="IPR006311">
    <property type="entry name" value="TAT_signal"/>
</dbReference>
<dbReference type="PANTHER" id="PTHR43649:SF12">
    <property type="entry name" value="DIACETYLCHITOBIOSE BINDING PROTEIN DASA"/>
    <property type="match status" value="1"/>
</dbReference>
<organism evidence="1 2">
    <name type="scientific">Nocardioides renjunii</name>
    <dbReference type="NCBI Taxonomy" id="3095075"/>
    <lineage>
        <taxon>Bacteria</taxon>
        <taxon>Bacillati</taxon>
        <taxon>Actinomycetota</taxon>
        <taxon>Actinomycetes</taxon>
        <taxon>Propionibacteriales</taxon>
        <taxon>Nocardioidaceae</taxon>
        <taxon>Nocardioides</taxon>
    </lineage>
</organism>
<comment type="caution">
    <text evidence="1">The sequence shown here is derived from an EMBL/GenBank/DDBJ whole genome shotgun (WGS) entry which is preliminary data.</text>
</comment>
<evidence type="ECO:0000313" key="2">
    <source>
        <dbReference type="Proteomes" id="UP001291999"/>
    </source>
</evidence>
<gene>
    <name evidence="1" type="ORF">SFC79_08115</name>
</gene>
<keyword evidence="2" id="KW-1185">Reference proteome</keyword>
<dbReference type="Pfam" id="PF13416">
    <property type="entry name" value="SBP_bac_8"/>
    <property type="match status" value="1"/>
</dbReference>
<sequence length="444" mass="48083">MSASPSGMPTSFTLSRRALLGGLGGVAASSALSSCGGFSRPESSGGGGGDTLRFKTWASDAEKSAFTRLVKAFNEAEGVTVELEVVPYAEMFTGIDTELQAGSPPDVFRVDYPTLGTYSSTDQLLDLSDQLEGDLTDDLIPALYQAVQYDGTPFGVPHQTDTTAVVYQPRLLREAGITGVPDSLDSAWTWEEFATVSDQLRASLPDGVFPFAYDWQQLGAYRWLTWLFEADGRLLGEDLRTPEIVSAEGRKALEFTRQFLEKGWVPPNTSVKGATYPDTAFASQKVAMAFVGDFLLPSMETTIGDGFEWQVTYQPRDVRASTDLGGNALVAAAATENADLAATFLRFMVDPDNMRTFCEETTELPTRQSLVDTELDFAVRPDLMPTFVEQATTLTPDDVAQVTVPFFAEINTVLQNELELCFVDGQSVDDTLTNIADALESAAG</sequence>
<dbReference type="CDD" id="cd13585">
    <property type="entry name" value="PBP2_TMBP_like"/>
    <property type="match status" value="1"/>
</dbReference>
<dbReference type="Gene3D" id="3.40.190.10">
    <property type="entry name" value="Periplasmic binding protein-like II"/>
    <property type="match status" value="1"/>
</dbReference>
<dbReference type="InterPro" id="IPR006059">
    <property type="entry name" value="SBP"/>
</dbReference>
<name>A0ABU5K9S1_9ACTN</name>
<reference evidence="1 2" key="1">
    <citation type="submission" date="2023-11" db="EMBL/GenBank/DDBJ databases">
        <title>Novel species in genus Nocardioides.</title>
        <authorList>
            <person name="Zhou H."/>
        </authorList>
    </citation>
    <scope>NUCLEOTIDE SEQUENCE [LARGE SCALE GENOMIC DNA]</scope>
    <source>
        <strain evidence="1 2">S-58</strain>
    </source>
</reference>
<dbReference type="EMBL" id="JAXQPW010000002">
    <property type="protein sequence ID" value="MDZ5661723.1"/>
    <property type="molecule type" value="Genomic_DNA"/>
</dbReference>
<evidence type="ECO:0000313" key="1">
    <source>
        <dbReference type="EMBL" id="MDZ5661723.1"/>
    </source>
</evidence>
<accession>A0ABU5K9S1</accession>
<dbReference type="InterPro" id="IPR050490">
    <property type="entry name" value="Bact_solute-bd_prot1"/>
</dbReference>
<dbReference type="SUPFAM" id="SSF53850">
    <property type="entry name" value="Periplasmic binding protein-like II"/>
    <property type="match status" value="1"/>
</dbReference>
<protein>
    <submittedName>
        <fullName evidence="1">Sugar ABC transporter substrate-binding protein</fullName>
    </submittedName>
</protein>
<dbReference type="PROSITE" id="PS51318">
    <property type="entry name" value="TAT"/>
    <property type="match status" value="1"/>
</dbReference>